<dbReference type="GO" id="GO:0004325">
    <property type="term" value="F:ferrochelatase activity"/>
    <property type="evidence" value="ECO:0007669"/>
    <property type="project" value="InterPro"/>
</dbReference>
<evidence type="ECO:0000256" key="3">
    <source>
        <dbReference type="ARBA" id="ARBA00023002"/>
    </source>
</evidence>
<dbReference type="PANTHER" id="PTHR35330:SF1">
    <property type="entry name" value="SIROHEME BIOSYNTHESIS PROTEIN MET8"/>
    <property type="match status" value="1"/>
</dbReference>
<dbReference type="SUPFAM" id="SSF51735">
    <property type="entry name" value="NAD(P)-binding Rossmann-fold domains"/>
    <property type="match status" value="1"/>
</dbReference>
<organism evidence="7 8">
    <name type="scientific">Methanoculleus taiwanensis</name>
    <dbReference type="NCBI Taxonomy" id="1550565"/>
    <lineage>
        <taxon>Archaea</taxon>
        <taxon>Methanobacteriati</taxon>
        <taxon>Methanobacteriota</taxon>
        <taxon>Stenosarchaea group</taxon>
        <taxon>Methanomicrobia</taxon>
        <taxon>Methanomicrobiales</taxon>
        <taxon>Methanomicrobiaceae</taxon>
        <taxon>Methanoculleus</taxon>
    </lineage>
</organism>
<dbReference type="InterPro" id="IPR006367">
    <property type="entry name" value="Sirohaem_synthase_N"/>
</dbReference>
<dbReference type="GO" id="GO:0019354">
    <property type="term" value="P:siroheme biosynthetic process"/>
    <property type="evidence" value="ECO:0007669"/>
    <property type="project" value="UniProtKB-UniPathway"/>
</dbReference>
<protein>
    <recommendedName>
        <fullName evidence="2">precorrin-2 dehydrogenase</fullName>
        <ecNumber evidence="2">1.3.1.76</ecNumber>
    </recommendedName>
</protein>
<dbReference type="Proteomes" id="UP000290932">
    <property type="component" value="Unassembled WGS sequence"/>
</dbReference>
<keyword evidence="5" id="KW-0627">Porphyrin biosynthesis</keyword>
<evidence type="ECO:0000313" key="8">
    <source>
        <dbReference type="Proteomes" id="UP000290932"/>
    </source>
</evidence>
<dbReference type="Pfam" id="PF13241">
    <property type="entry name" value="NAD_binding_7"/>
    <property type="match status" value="1"/>
</dbReference>
<name>A0A498H0T7_9EURY</name>
<keyword evidence="3" id="KW-0560">Oxidoreductase</keyword>
<gene>
    <name evidence="7" type="ORF">ABH15_12155</name>
</gene>
<dbReference type="InterPro" id="IPR028161">
    <property type="entry name" value="Met8-like"/>
</dbReference>
<dbReference type="InterPro" id="IPR036291">
    <property type="entry name" value="NAD(P)-bd_dom_sf"/>
</dbReference>
<dbReference type="NCBIfam" id="TIGR01470">
    <property type="entry name" value="cysG_Nterm"/>
    <property type="match status" value="1"/>
</dbReference>
<comment type="catalytic activity">
    <reaction evidence="6">
        <text>precorrin-2 + NAD(+) = sirohydrochlorin + NADH + 2 H(+)</text>
        <dbReference type="Rhea" id="RHEA:15613"/>
        <dbReference type="ChEBI" id="CHEBI:15378"/>
        <dbReference type="ChEBI" id="CHEBI:57540"/>
        <dbReference type="ChEBI" id="CHEBI:57945"/>
        <dbReference type="ChEBI" id="CHEBI:58351"/>
        <dbReference type="ChEBI" id="CHEBI:58827"/>
        <dbReference type="EC" id="1.3.1.76"/>
    </reaction>
</comment>
<dbReference type="SUPFAM" id="SSF75615">
    <property type="entry name" value="Siroheme synthase middle domains-like"/>
    <property type="match status" value="1"/>
</dbReference>
<dbReference type="Gene3D" id="1.10.8.610">
    <property type="entry name" value="SirC, precorrin-2 dehydrogenase, C-terminal helical domain-like"/>
    <property type="match status" value="1"/>
</dbReference>
<keyword evidence="4" id="KW-0520">NAD</keyword>
<sequence length="208" mass="23244">MIPLMLDLTGRAVLIFGGGEVGARKAAFFRHEADVTVISRSFAPAFDDLAVRRRRTDLAGMPDDDLERLVGDAFLVVAATPDAGLNDRIGRICRRRGVHFNNAAGEQGDVLIPSVIRGRRYLMAITTFGMSPAVPRYIRMRLEEEYGELDGMIELQGELRAMLKETEPSQEKRSAALWSILSDEEIWTALASDYADARRIAEERYLRA</sequence>
<dbReference type="GO" id="GO:0043115">
    <property type="term" value="F:precorrin-2 dehydrogenase activity"/>
    <property type="evidence" value="ECO:0007669"/>
    <property type="project" value="UniProtKB-EC"/>
</dbReference>
<comment type="pathway">
    <text evidence="1">Porphyrin-containing compound metabolism; siroheme biosynthesis; sirohydrochlorin from precorrin-2: step 1/1.</text>
</comment>
<keyword evidence="8" id="KW-1185">Reference proteome</keyword>
<dbReference type="Gene3D" id="3.40.50.720">
    <property type="entry name" value="NAD(P)-binding Rossmann-like Domain"/>
    <property type="match status" value="1"/>
</dbReference>
<dbReference type="AlphaFoldDB" id="A0A498H0T7"/>
<reference evidence="7 8" key="1">
    <citation type="journal article" date="2015" name="Int. J. Syst. Evol. Microbiol.">
        <title>Methanoculleus taiwanensis sp. nov., a methanogen isolated from deep marine sediment at the deformation front area near Taiwan.</title>
        <authorList>
            <person name="Weng C.Y."/>
            <person name="Chen S.C."/>
            <person name="Lai M.C."/>
            <person name="Wu S.Y."/>
            <person name="Lin S."/>
            <person name="Yang T.F."/>
            <person name="Chen P.C."/>
        </authorList>
    </citation>
    <scope>NUCLEOTIDE SEQUENCE [LARGE SCALE GENOMIC DNA]</scope>
    <source>
        <strain evidence="7 8">CYW4</strain>
    </source>
</reference>
<dbReference type="InterPro" id="IPR042518">
    <property type="entry name" value="SirC_C"/>
</dbReference>
<dbReference type="EMBL" id="LHQS01000003">
    <property type="protein sequence ID" value="RXE55476.1"/>
    <property type="molecule type" value="Genomic_DNA"/>
</dbReference>
<dbReference type="EC" id="1.3.1.76" evidence="2"/>
<evidence type="ECO:0000256" key="4">
    <source>
        <dbReference type="ARBA" id="ARBA00023027"/>
    </source>
</evidence>
<evidence type="ECO:0000256" key="6">
    <source>
        <dbReference type="ARBA" id="ARBA00047561"/>
    </source>
</evidence>
<dbReference type="OrthoDB" id="10510at2157"/>
<proteinExistence type="predicted"/>
<evidence type="ECO:0000256" key="2">
    <source>
        <dbReference type="ARBA" id="ARBA00012400"/>
    </source>
</evidence>
<accession>A0A498H0T7</accession>
<dbReference type="UniPathway" id="UPA00262">
    <property type="reaction ID" value="UER00222"/>
</dbReference>
<evidence type="ECO:0000256" key="1">
    <source>
        <dbReference type="ARBA" id="ARBA00005010"/>
    </source>
</evidence>
<evidence type="ECO:0000256" key="5">
    <source>
        <dbReference type="ARBA" id="ARBA00023244"/>
    </source>
</evidence>
<dbReference type="PANTHER" id="PTHR35330">
    <property type="entry name" value="SIROHEME BIOSYNTHESIS PROTEIN MET8"/>
    <property type="match status" value="1"/>
</dbReference>
<evidence type="ECO:0000313" key="7">
    <source>
        <dbReference type="EMBL" id="RXE55476.1"/>
    </source>
</evidence>
<comment type="caution">
    <text evidence="7">The sequence shown here is derived from an EMBL/GenBank/DDBJ whole genome shotgun (WGS) entry which is preliminary data.</text>
</comment>